<dbReference type="NCBIfam" id="NF047352">
    <property type="entry name" value="P_loop_sacsin"/>
    <property type="match status" value="1"/>
</dbReference>
<evidence type="ECO:0008006" key="4">
    <source>
        <dbReference type="Google" id="ProtNLM"/>
    </source>
</evidence>
<proteinExistence type="predicted"/>
<keyword evidence="3" id="KW-1185">Reference proteome</keyword>
<accession>A0ABT2QL88</accession>
<feature type="compositionally biased region" description="Polar residues" evidence="1">
    <location>
        <begin position="984"/>
        <end position="996"/>
    </location>
</feature>
<comment type="caution">
    <text evidence="2">The sequence shown here is derived from an EMBL/GenBank/DDBJ whole genome shotgun (WGS) entry which is preliminary data.</text>
</comment>
<evidence type="ECO:0000256" key="1">
    <source>
        <dbReference type="SAM" id="MobiDB-lite"/>
    </source>
</evidence>
<protein>
    <recommendedName>
        <fullName evidence="4">Histidine kinase-, DNA gyrase B-, and HSP90-like ATPase</fullName>
    </recommendedName>
</protein>
<dbReference type="SUPFAM" id="SSF55874">
    <property type="entry name" value="ATPase domain of HSP90 chaperone/DNA topoisomerase II/histidine kinase"/>
    <property type="match status" value="1"/>
</dbReference>
<evidence type="ECO:0000313" key="3">
    <source>
        <dbReference type="Proteomes" id="UP001320972"/>
    </source>
</evidence>
<gene>
    <name evidence="2" type="ORF">OB955_23370</name>
</gene>
<dbReference type="EMBL" id="JAOPKB010000021">
    <property type="protein sequence ID" value="MCU4975631.1"/>
    <property type="molecule type" value="Genomic_DNA"/>
</dbReference>
<sequence length="2144" mass="238960">MSEKFDSLGKNSRTNEGLRSHWAGYWEDLVDDLQDDSLEVLDGQPNLRSAFRKDTSLGQSERTIAEDHPNREILELLQNARDEAQYADDGQVFIAVTDEGLLIANNGRSFNFHNRSVEEAATGIGKTSKDTPDEIGKMGIGLKSILGKGESFEVWTETPDASGEQQALRVRFSKAYLLAAILNTIGYDHGVDGLGEEFNTDAFPVDFDLSRDQDGKSPSDLSVDNRRALMQLFLFAYPIPLSLSARRSELAGLADYLVHGNDRVAAPNDTVAEYGGEFSTAVFVEFADENWREIVTELYGVDAVSELPDDAVEESGIATTSPERIWWYVDGTRSGSLDPETLVHFGTIDEVNAVRVSDNEIDEHISWDIEPEPGVLSGDSVQHTEWRVTQVDRDGSEEEETAHMFDGFRLPAGERDHGTRVLVPRPSDDWPVIERERFGDGELHSLKDYPLYLYYPISQRDPGLSFSLHGEFSVTPNRQNIKDVSQRYVDYNRRVFEEATELVGRVAEQTAEVTESEYDWLSLYPWVLLPDQTQEDEWEPDARPTEADELLGYLRQQLLDRLWEAECIPIAGGNSAAPAQIQSDTGEVGATDSDSLLLDWSSDGWDGVRAVYLLSDQLPVAGAPALKAGDRPFGSPGDGRVSVAVPAPDRIWGLSQLRGASDDRLVSRIESLLRVTDENEAAVTARLRDRWVELVSGALARSDRGSDGESGVQCAADPADAILRATARYFEPVSSSDISDLLGADRRALDGVYLLPCQLKQSEPGDKPEGVKEESQKRVLLQIENQQVRSEGDRRQPLSRTILWNVPNDATDVIAPPEDGQFTVFFLAELAETDDRINALLDEAGESWGIRKYQTDRQEYFRSLVASFEREQNNRVSPTALRFLAERVDEFTAADLNTLPAGYVAHDLLETVLKNGEYDRLRTRFRLRHASLTWASPSETERADVPLGTCEFGPQWWPLLKQELDGPETDVLQNPSLSLDSVLTRSEDGSGSTIVSEPSGAPLGVGETTLPGPFDPVWEPVYAQMETTDPVTAARELARTLSLFGVGVTPNVSALCHHGPGLQRPNDGVTKASWDPREWELPQADSYRSDVVALQRELSEDGQDINSPAYLSFVTGFGNHSVQTGKHTSSQCHGRPYTADRGYGARISSWVWSTDLQRLTADPAGLIQWLEQHEDTLRETVLETGWYCDGGNNHIQRPWSETVPTVFNWQLRNTACWDPVFDDQFSGWVDEAWREDAVRLRWAVQDGGRGEVTQLLPTVPSDSESDQQISDDLLSCLGVEPIDELTAIQAADRLQKLQAVLATEDSLDDVHPVRMRTDGVESAWMYVYTELLNPILQSLADPVEHVPSVLESELLTHLPLRFRNKEWYAVPIDQIQDEGEAELKFKYHTQRSLRQWEKQEARNSDLYLLKPPTRGGLTPLADALGISSLDVEQPILQADELDGLAEDGLQPPKQELERRTEWILATLNRSNPDTIRESRDTFQTAIDHLARARLHEEQTDDFFDTRSRLYRVSDDDDAPLGIVLNDDKIRDSDPQEIVEATAAGIAFLFEMPGRYEEIQPALRASLPSPEKLEREWEQRGHDLDLVRTALGVQDHRELLRDVEALYELIEALGGDAPNNVERIRSNLADTDSGTIQWVRSQFLRGTGAEETPESPSPQVAETIDLLSEAVTRLPSELESNTVTPLFETVIAEQNTAHEQWVEWSHTLAAHDGDVSSFIRWIAANSRLITEQWVPSHHARWCARVEQFCILRDEREDADLASIAALEDVLPSIETDDPIAWEDTPTATANLSGTDFSPADRWFDVAPQEAFEGRVLTPLIETVSEHAAGGQKEDVAVALRDFILNGEVPATQVDSRTKQQNVFREVQSQLDGNLDLSNGMVPGRGRTTVATFGGGSSSENDGGGSPRIYGERGERAEAAAVIHILQRLGQWLDEERNGFDWLLTELEELEANQDSAGYKWHTKNRWNGSLKRYFKHEFSAKDYQSLDRFTGGDSNLWDDPFVQILNATQEYGLGFDFIDPFGPAATQDQDTVPTLDIAPVEVKAAGLSSESESVSFRFSTNQLRQAQAFVSAGYQYVIRLFATPGIESNDWLQETRIVDEIILNEENPPGAALGGLDSEVRTNGSVTIPADAVAGGEMYIERIFQ</sequence>
<feature type="region of interest" description="Disordered" evidence="1">
    <location>
        <begin position="984"/>
        <end position="1003"/>
    </location>
</feature>
<dbReference type="RefSeq" id="WP_338009287.1">
    <property type="nucleotide sequence ID" value="NZ_JAOPKB010000021.1"/>
</dbReference>
<name>A0ABT2QL88_9EURY</name>
<dbReference type="InterPro" id="IPR036890">
    <property type="entry name" value="HATPase_C_sf"/>
</dbReference>
<reference evidence="2 3" key="1">
    <citation type="submission" date="2022-09" db="EMBL/GenBank/DDBJ databases">
        <title>Enrichment on poylsaccharides allowed isolation of novel metabolic and taxonomic groups of Haloarchaea.</title>
        <authorList>
            <person name="Sorokin D.Y."/>
            <person name="Elcheninov A.G."/>
            <person name="Khizhniak T.V."/>
            <person name="Kolganova T.V."/>
            <person name="Kublanov I.V."/>
        </authorList>
    </citation>
    <scope>NUCLEOTIDE SEQUENCE [LARGE SCALE GENOMIC DNA]</scope>
    <source>
        <strain evidence="2 3">AArc-m2/3/4</strain>
    </source>
</reference>
<evidence type="ECO:0000313" key="2">
    <source>
        <dbReference type="EMBL" id="MCU4975631.1"/>
    </source>
</evidence>
<dbReference type="Proteomes" id="UP001320972">
    <property type="component" value="Unassembled WGS sequence"/>
</dbReference>
<organism evidence="2 3">
    <name type="scientific">Natronoglomus mannanivorans</name>
    <dbReference type="NCBI Taxonomy" id="2979990"/>
    <lineage>
        <taxon>Archaea</taxon>
        <taxon>Methanobacteriati</taxon>
        <taxon>Methanobacteriota</taxon>
        <taxon>Stenosarchaea group</taxon>
        <taxon>Halobacteria</taxon>
        <taxon>Halobacteriales</taxon>
        <taxon>Natrialbaceae</taxon>
        <taxon>Natronoglomus</taxon>
    </lineage>
</organism>